<dbReference type="Proteomes" id="UP000594195">
    <property type="component" value="Chromosome"/>
</dbReference>
<organism evidence="1 2">
    <name type="scientific">Kaistella flava</name>
    <name type="common">ex Peng et al. 2021</name>
    <dbReference type="NCBI Taxonomy" id="2038776"/>
    <lineage>
        <taxon>Bacteria</taxon>
        <taxon>Pseudomonadati</taxon>
        <taxon>Bacteroidota</taxon>
        <taxon>Flavobacteriia</taxon>
        <taxon>Flavobacteriales</taxon>
        <taxon>Weeksellaceae</taxon>
        <taxon>Chryseobacterium group</taxon>
        <taxon>Kaistella</taxon>
    </lineage>
</organism>
<evidence type="ECO:0008006" key="3">
    <source>
        <dbReference type="Google" id="ProtNLM"/>
    </source>
</evidence>
<protein>
    <recommendedName>
        <fullName evidence="3">Carboxypeptidase-like regulatory domain-containing protein</fullName>
    </recommendedName>
</protein>
<evidence type="ECO:0000313" key="2">
    <source>
        <dbReference type="Proteomes" id="UP000594195"/>
    </source>
</evidence>
<dbReference type="KEGG" id="kfa:Q73A0000_07070"/>
<accession>A0A7M2Y797</accession>
<dbReference type="RefSeq" id="WP_193813368.1">
    <property type="nucleotide sequence ID" value="NZ_CP040442.1"/>
</dbReference>
<name>A0A7M2Y797_9FLAO</name>
<evidence type="ECO:0000313" key="1">
    <source>
        <dbReference type="EMBL" id="QOW10138.1"/>
    </source>
</evidence>
<reference evidence="1 2" key="1">
    <citation type="submission" date="2019-05" db="EMBL/GenBank/DDBJ databases">
        <title>Chryseobacterium sp. isolated from King George Island, maritime Antarctica.</title>
        <authorList>
            <person name="Peng X."/>
        </authorList>
    </citation>
    <scope>NUCLEOTIDE SEQUENCE [LARGE SCALE GENOMIC DNA]</scope>
    <source>
        <strain evidence="1 2">7-3A</strain>
    </source>
</reference>
<sequence length="381" mass="44004">MPNLFIFLFFFCITNIYAQKKYKTIDSETKEVISNVTITTNDRQIYYTNTDGEVLIPEHVTTFTVTSALYESYLVNSNQKETIIELNPKVKEIAEVTISKKYSLYQITQSVMENYDKLYYSEPVIYNAKLMQKTYFDNKINHLFIADIDIWEKDGSYKLGLSGAMANPKKFLQISFDKIKYFRTKMVDKSLGNDVQFRTFNRLLFFNFNLAFAFKYTNENSYTSTYEKISNDELLIKFKSGYLEKQKAAITGELIYNTQTKAITYLKWTADQNLEGNTKSSSKVHSSQFSSEFQLSRYQDKYIPNVLQYAGGGYITDEKNIKMHTYSAEGSVQFGKLTPSTDKGLDNALDLTKPLTSNIQSNVSNLSEVLLSKEEQKFIDE</sequence>
<proteinExistence type="predicted"/>
<keyword evidence="2" id="KW-1185">Reference proteome</keyword>
<dbReference type="AlphaFoldDB" id="A0A7M2Y797"/>
<dbReference type="EMBL" id="CP040442">
    <property type="protein sequence ID" value="QOW10138.1"/>
    <property type="molecule type" value="Genomic_DNA"/>
</dbReference>
<gene>
    <name evidence="1" type="ORF">Q73A0000_07070</name>
</gene>